<feature type="compositionally biased region" description="Basic and acidic residues" evidence="1">
    <location>
        <begin position="34"/>
        <end position="45"/>
    </location>
</feature>
<evidence type="ECO:0000256" key="1">
    <source>
        <dbReference type="SAM" id="MobiDB-lite"/>
    </source>
</evidence>
<sequence length="109" mass="13224">MSVWKDSHLKLSDHNWGKNRENRRQNTRSRRQSNRIDSERFEKNHLSPPLRNPPIPCSTVDERLATAEPCTGKQGSCRKYRCRQRRQLHIPWKWASFDQTFDRWLTRSY</sequence>
<name>A0A915JQD5_ROMCU</name>
<keyword evidence="2" id="KW-1185">Reference proteome</keyword>
<organism evidence="2 3">
    <name type="scientific">Romanomermis culicivorax</name>
    <name type="common">Nematode worm</name>
    <dbReference type="NCBI Taxonomy" id="13658"/>
    <lineage>
        <taxon>Eukaryota</taxon>
        <taxon>Metazoa</taxon>
        <taxon>Ecdysozoa</taxon>
        <taxon>Nematoda</taxon>
        <taxon>Enoplea</taxon>
        <taxon>Dorylaimia</taxon>
        <taxon>Mermithida</taxon>
        <taxon>Mermithoidea</taxon>
        <taxon>Mermithidae</taxon>
        <taxon>Romanomermis</taxon>
    </lineage>
</organism>
<evidence type="ECO:0000313" key="3">
    <source>
        <dbReference type="WBParaSite" id="nRc.2.0.1.t28317-RA"/>
    </source>
</evidence>
<proteinExistence type="predicted"/>
<feature type="compositionally biased region" description="Basic and acidic residues" evidence="1">
    <location>
        <begin position="1"/>
        <end position="24"/>
    </location>
</feature>
<reference evidence="3" key="1">
    <citation type="submission" date="2022-11" db="UniProtKB">
        <authorList>
            <consortium name="WormBaseParasite"/>
        </authorList>
    </citation>
    <scope>IDENTIFICATION</scope>
</reference>
<dbReference type="Proteomes" id="UP000887565">
    <property type="component" value="Unplaced"/>
</dbReference>
<accession>A0A915JQD5</accession>
<protein>
    <submittedName>
        <fullName evidence="3">Uncharacterized protein</fullName>
    </submittedName>
</protein>
<dbReference type="WBParaSite" id="nRc.2.0.1.t28317-RA">
    <property type="protein sequence ID" value="nRc.2.0.1.t28317-RA"/>
    <property type="gene ID" value="nRc.2.0.1.g28317"/>
</dbReference>
<feature type="region of interest" description="Disordered" evidence="1">
    <location>
        <begin position="1"/>
        <end position="58"/>
    </location>
</feature>
<evidence type="ECO:0000313" key="2">
    <source>
        <dbReference type="Proteomes" id="UP000887565"/>
    </source>
</evidence>
<dbReference type="AlphaFoldDB" id="A0A915JQD5"/>